<dbReference type="EMBL" id="VFPA01000001">
    <property type="protein sequence ID" value="TQM16262.1"/>
    <property type="molecule type" value="Genomic_DNA"/>
</dbReference>
<dbReference type="RefSeq" id="WP_246106446.1">
    <property type="nucleotide sequence ID" value="NZ_VFPA01000001.1"/>
</dbReference>
<feature type="domain" description="Glycosyltransferase 2-like" evidence="1">
    <location>
        <begin position="14"/>
        <end position="132"/>
    </location>
</feature>
<gene>
    <name evidence="2" type="ORF">FB558_3070</name>
</gene>
<evidence type="ECO:0000313" key="3">
    <source>
        <dbReference type="Proteomes" id="UP000315677"/>
    </source>
</evidence>
<dbReference type="PANTHER" id="PTHR43685">
    <property type="entry name" value="GLYCOSYLTRANSFERASE"/>
    <property type="match status" value="1"/>
</dbReference>
<dbReference type="InterPro" id="IPR029044">
    <property type="entry name" value="Nucleotide-diphossugar_trans"/>
</dbReference>
<keyword evidence="2" id="KW-0808">Transferase</keyword>
<dbReference type="AlphaFoldDB" id="A0A543E3W4"/>
<organism evidence="2 3">
    <name type="scientific">Pseudonocardia kunmingensis</name>
    <dbReference type="NCBI Taxonomy" id="630975"/>
    <lineage>
        <taxon>Bacteria</taxon>
        <taxon>Bacillati</taxon>
        <taxon>Actinomycetota</taxon>
        <taxon>Actinomycetes</taxon>
        <taxon>Pseudonocardiales</taxon>
        <taxon>Pseudonocardiaceae</taxon>
        <taxon>Pseudonocardia</taxon>
    </lineage>
</organism>
<reference evidence="2 3" key="1">
    <citation type="submission" date="2019-06" db="EMBL/GenBank/DDBJ databases">
        <title>Sequencing the genomes of 1000 actinobacteria strains.</title>
        <authorList>
            <person name="Klenk H.-P."/>
        </authorList>
    </citation>
    <scope>NUCLEOTIDE SEQUENCE [LARGE SCALE GENOMIC DNA]</scope>
    <source>
        <strain evidence="2 3">DSM 45301</strain>
    </source>
</reference>
<name>A0A543E3W4_9PSEU</name>
<comment type="caution">
    <text evidence="2">The sequence shown here is derived from an EMBL/GenBank/DDBJ whole genome shotgun (WGS) entry which is preliminary data.</text>
</comment>
<dbReference type="Proteomes" id="UP000315677">
    <property type="component" value="Unassembled WGS sequence"/>
</dbReference>
<keyword evidence="3" id="KW-1185">Reference proteome</keyword>
<evidence type="ECO:0000259" key="1">
    <source>
        <dbReference type="Pfam" id="PF00535"/>
    </source>
</evidence>
<dbReference type="SUPFAM" id="SSF53448">
    <property type="entry name" value="Nucleotide-diphospho-sugar transferases"/>
    <property type="match status" value="1"/>
</dbReference>
<dbReference type="Pfam" id="PF00535">
    <property type="entry name" value="Glycos_transf_2"/>
    <property type="match status" value="1"/>
</dbReference>
<protein>
    <submittedName>
        <fullName evidence="2">GT2 family glycosyltransferase</fullName>
    </submittedName>
</protein>
<dbReference type="GO" id="GO:0016740">
    <property type="term" value="F:transferase activity"/>
    <property type="evidence" value="ECO:0007669"/>
    <property type="project" value="UniProtKB-KW"/>
</dbReference>
<dbReference type="Gene3D" id="3.90.550.10">
    <property type="entry name" value="Spore Coat Polysaccharide Biosynthesis Protein SpsA, Chain A"/>
    <property type="match status" value="1"/>
</dbReference>
<evidence type="ECO:0000313" key="2">
    <source>
        <dbReference type="EMBL" id="TQM16262.1"/>
    </source>
</evidence>
<sequence>MTTGDDAPVGTVEVMLPHYGRLDLLQETVRSVLAQDDPRWRLTVVDDSGELADDAVEGWCAGLGDERVRYHRNPRNLGINRNFQQCVDLVEHDLAVIIGNDDLMLPGYVGAVRRAHAAHPEVAIVQPGVEVVDENGAPARTLVDLSKRWVYAPRVSGSTVLAGEELAVSLLRGNWLYFPSICWRSEPLRRTGFREGVDVVQDLALVLDLVLDGESLLVQPEVCFRYRRHRASVSSAHAADGRRFSEERKFFVETADRMAARGWPRASRAARRHLSSRINALTRLPAAARRGGVGGVRTLARHAFGA</sequence>
<proteinExistence type="predicted"/>
<accession>A0A543E3W4</accession>
<dbReference type="InterPro" id="IPR001173">
    <property type="entry name" value="Glyco_trans_2-like"/>
</dbReference>
<dbReference type="InterPro" id="IPR050834">
    <property type="entry name" value="Glycosyltransf_2"/>
</dbReference>
<dbReference type="PANTHER" id="PTHR43685:SF2">
    <property type="entry name" value="GLYCOSYLTRANSFERASE 2-LIKE DOMAIN-CONTAINING PROTEIN"/>
    <property type="match status" value="1"/>
</dbReference>